<evidence type="ECO:0000259" key="1">
    <source>
        <dbReference type="Pfam" id="PF00881"/>
    </source>
</evidence>
<dbReference type="SUPFAM" id="SSF55469">
    <property type="entry name" value="FMN-dependent nitroreductase-like"/>
    <property type="match status" value="1"/>
</dbReference>
<evidence type="ECO:0000313" key="3">
    <source>
        <dbReference type="EMBL" id="MBD4339666.1"/>
    </source>
</evidence>
<dbReference type="RefSeq" id="WP_015462758.1">
    <property type="nucleotide sequence ID" value="NZ_CAVLHM010000066.1"/>
</dbReference>
<dbReference type="GeneID" id="66909474"/>
<gene>
    <name evidence="3" type="ORF">GUH15_27180</name>
    <name evidence="2" type="ORF">XAC3562_70128</name>
</gene>
<dbReference type="InterPro" id="IPR020051">
    <property type="entry name" value="SagB-type_dehydrogenase"/>
</dbReference>
<dbReference type="KEGG" id="xcm:J164_00376"/>
<accession>A0A0U5BWE9</accession>
<comment type="caution">
    <text evidence="2">The sequence shown here is derived from an EMBL/GenBank/DDBJ whole genome shotgun (WGS) entry which is preliminary data.</text>
</comment>
<evidence type="ECO:0000313" key="2">
    <source>
        <dbReference type="EMBL" id="CEG17857.1"/>
    </source>
</evidence>
<dbReference type="KEGG" id="xcu:J159_00377"/>
<dbReference type="Proteomes" id="UP000052230">
    <property type="component" value="Unassembled WGS sequence"/>
</dbReference>
<sequence>MQIRRCATLFFELRDDATFDFAQLLAGGVGLRRRTRWLALAPHLDAEVEVAAHERDWLSQLSPTRWQPVDPTQPLLPWMERLLDQGLAISDQAAHATHRQHDEQVQQQRWWPLAALWHRFARWKGEDSVATMEEQGLTTAEGMVDRLGAPPAEVVERGIGGVAARITLPRAATGAFDDLLSRRVTCRNFDKQRALSRELLGHMLERSVMASARVAVGHDTAFLKKPVPSGGSLHPTETYLLIQRVQGMPSGLYHYRPIEHALQPVAPPPEPLSDFARRALSGQHWFAEAPVLLILAPRFLRSFWKYRNHAKAYRAMILDVGHIAQTLYLSATDLGLGAFVTSAINEVDIEQALGLDGLQDGPLAICGFGWRAEEMTNTELDPNGTIWRSSRNLDLSKDLEQH</sequence>
<protein>
    <submittedName>
        <fullName evidence="2">Nitroreductase</fullName>
    </submittedName>
    <submittedName>
        <fullName evidence="3">Putative peptide maturation dehydrogenase</fullName>
    </submittedName>
</protein>
<dbReference type="EMBL" id="JAABFR010002327">
    <property type="protein sequence ID" value="MBD4339666.1"/>
    <property type="molecule type" value="Genomic_DNA"/>
</dbReference>
<feature type="domain" description="Nitroreductase" evidence="1">
    <location>
        <begin position="181"/>
        <end position="370"/>
    </location>
</feature>
<reference evidence="2 4" key="1">
    <citation type="submission" date="2014-09" db="EMBL/GenBank/DDBJ databases">
        <authorList>
            <person name="Regsiter A."/>
        </authorList>
    </citation>
    <scope>NUCLEOTIDE SEQUENCE [LARGE SCALE GENOMIC DNA]</scope>
</reference>
<evidence type="ECO:0000313" key="4">
    <source>
        <dbReference type="Proteomes" id="UP000052230"/>
    </source>
</evidence>
<name>A0A0U5BWE9_XANCI</name>
<keyword evidence="4" id="KW-1185">Reference proteome</keyword>
<dbReference type="NCBIfam" id="TIGR04511">
    <property type="entry name" value="SagB_rel_DH_2"/>
    <property type="match status" value="1"/>
</dbReference>
<dbReference type="KEGG" id="xcw:J162_00376"/>
<dbReference type="InterPro" id="IPR000415">
    <property type="entry name" value="Nitroreductase-like"/>
</dbReference>
<dbReference type="InterPro" id="IPR052544">
    <property type="entry name" value="Bacteriocin_Proc_Enz"/>
</dbReference>
<organism evidence="2 4">
    <name type="scientific">Xanthomonas citri pv. citri</name>
    <dbReference type="NCBI Taxonomy" id="611301"/>
    <lineage>
        <taxon>Bacteria</taxon>
        <taxon>Pseudomonadati</taxon>
        <taxon>Pseudomonadota</taxon>
        <taxon>Gammaproteobacteria</taxon>
        <taxon>Lysobacterales</taxon>
        <taxon>Lysobacteraceae</taxon>
        <taxon>Xanthomonas</taxon>
    </lineage>
</organism>
<proteinExistence type="predicted"/>
<dbReference type="PANTHER" id="PTHR43745">
    <property type="entry name" value="NITROREDUCTASE MJ1384-RELATED"/>
    <property type="match status" value="1"/>
</dbReference>
<dbReference type="InterPro" id="IPR029479">
    <property type="entry name" value="Nitroreductase"/>
</dbReference>
<dbReference type="AlphaFoldDB" id="A0A0U5BWE9"/>
<dbReference type="CDD" id="cd02142">
    <property type="entry name" value="McbC_SagB-like_oxidoreductase"/>
    <property type="match status" value="1"/>
</dbReference>
<dbReference type="GO" id="GO:0016491">
    <property type="term" value="F:oxidoreductase activity"/>
    <property type="evidence" value="ECO:0007669"/>
    <property type="project" value="InterPro"/>
</dbReference>
<dbReference type="KEGG" id="xcr:J163_00376"/>
<reference evidence="3" key="2">
    <citation type="submission" date="2020-01" db="EMBL/GenBank/DDBJ databases">
        <authorList>
            <person name="Richard D."/>
        </authorList>
    </citation>
    <scope>NUCLEOTIDE SEQUENCE</scope>
    <source>
        <strain evidence="3">JP541</strain>
    </source>
</reference>
<dbReference type="PATRIC" id="fig|434928.28.peg.296"/>
<dbReference type="NCBIfam" id="TIGR03605">
    <property type="entry name" value="antibiot_sagB"/>
    <property type="match status" value="1"/>
</dbReference>
<dbReference type="Proteomes" id="UP000653002">
    <property type="component" value="Unassembled WGS sequence"/>
</dbReference>
<dbReference type="InterPro" id="IPR030965">
    <property type="entry name" value="SagB-rel_DH_2"/>
</dbReference>
<dbReference type="EMBL" id="CCXZ01000166">
    <property type="protein sequence ID" value="CEG17857.1"/>
    <property type="molecule type" value="Genomic_DNA"/>
</dbReference>
<dbReference type="Pfam" id="PF00881">
    <property type="entry name" value="Nitroreductase"/>
    <property type="match status" value="1"/>
</dbReference>
<dbReference type="Gene3D" id="3.40.109.10">
    <property type="entry name" value="NADH Oxidase"/>
    <property type="match status" value="1"/>
</dbReference>
<dbReference type="PANTHER" id="PTHR43745:SF2">
    <property type="entry name" value="NITROREDUCTASE MJ1384-RELATED"/>
    <property type="match status" value="1"/>
</dbReference>